<gene>
    <name evidence="5" type="ORF">SAMN04244559_02084</name>
</gene>
<feature type="signal peptide" evidence="2">
    <location>
        <begin position="1"/>
        <end position="22"/>
    </location>
</feature>
<dbReference type="InterPro" id="IPR036907">
    <property type="entry name" value="5'-Nucleotdase_C_sf"/>
</dbReference>
<dbReference type="InterPro" id="IPR006179">
    <property type="entry name" value="5_nucleotidase/apyrase"/>
</dbReference>
<sequence length="506" mass="53104">MRAKVGLGLGLACLLWSWSAAAEQVRLTFLHVNDIYEYHPSNGIGGLAELSTLLKRRSTETPNPLFTFGGDLISPSLASNMTKGAHLIALFNILAPVAAVPGNHEFDFGPAVFAERIGESRFPWIGSNVLGADGAPFGGMVASTIVEKGGVKIGFLGILTARTGDLSLTDGVVFTNETETARATARHLRAKGAEIVVALTHLDIEQDRALALAVPEIDLILGGHDHDPIAIKESGALVLKAGQDAQWLGEVEMMVDRPDSGQSGKTTVTPLGWRFESVRDVPPDPALSPVIAATDALLSEALDQPLAVLEQPLDSRTGIVRGGEAAIGNLFADALRAHFGADAALINGGGLRGNRLYPAGIRFSKRDVLTEMPFGNAVMLLAVSGAQLRAALEYGLTGLDSKAGRFPQVSGLALRYDPTSPAGQRIVTVTIGGAPLQDDKTYRLATSDYLGHGGDGYAGLKQARVIVDSSGGPLLTNVVGDYLAANPHVAPRIEGRLTAVRRGDGL</sequence>
<feature type="chain" id="PRO_5010003428" evidence="2">
    <location>
        <begin position="23"/>
        <end position="506"/>
    </location>
</feature>
<dbReference type="PANTHER" id="PTHR11575:SF48">
    <property type="entry name" value="5'-NUCLEOTIDASE"/>
    <property type="match status" value="1"/>
</dbReference>
<dbReference type="Pfam" id="PF02872">
    <property type="entry name" value="5_nucleotid_C"/>
    <property type="match status" value="1"/>
</dbReference>
<evidence type="ECO:0000256" key="1">
    <source>
        <dbReference type="ARBA" id="ARBA00022729"/>
    </source>
</evidence>
<dbReference type="SUPFAM" id="SSF55816">
    <property type="entry name" value="5'-nucleotidase (syn. UDP-sugar hydrolase), C-terminal domain"/>
    <property type="match status" value="1"/>
</dbReference>
<dbReference type="AlphaFoldDB" id="A0A1H6HS18"/>
<name>A0A1H6HS18_MAGFU</name>
<dbReference type="InterPro" id="IPR008334">
    <property type="entry name" value="5'-Nucleotdase_C"/>
</dbReference>
<dbReference type="Pfam" id="PF00149">
    <property type="entry name" value="Metallophos"/>
    <property type="match status" value="1"/>
</dbReference>
<evidence type="ECO:0000259" key="3">
    <source>
        <dbReference type="Pfam" id="PF00149"/>
    </source>
</evidence>
<feature type="domain" description="5'-Nucleotidase C-terminal" evidence="4">
    <location>
        <begin position="321"/>
        <end position="461"/>
    </location>
</feature>
<dbReference type="Gene3D" id="3.90.780.10">
    <property type="entry name" value="5'-Nucleotidase, C-terminal domain"/>
    <property type="match status" value="1"/>
</dbReference>
<evidence type="ECO:0000313" key="6">
    <source>
        <dbReference type="Proteomes" id="UP000182983"/>
    </source>
</evidence>
<keyword evidence="6" id="KW-1185">Reference proteome</keyword>
<dbReference type="GO" id="GO:0000166">
    <property type="term" value="F:nucleotide binding"/>
    <property type="evidence" value="ECO:0007669"/>
    <property type="project" value="UniProtKB-KW"/>
</dbReference>
<dbReference type="Gene3D" id="3.60.21.10">
    <property type="match status" value="1"/>
</dbReference>
<proteinExistence type="inferred from homology"/>
<dbReference type="PRINTS" id="PR01607">
    <property type="entry name" value="APYRASEFAMLY"/>
</dbReference>
<dbReference type="InterPro" id="IPR004843">
    <property type="entry name" value="Calcineurin-like_PHP"/>
</dbReference>
<protein>
    <submittedName>
        <fullName evidence="5">2',3'-cyclic-nucleotide 2'-phosphodiesterase/5'-or 3'-nucleotidase, 5'-nucleotidase family</fullName>
    </submittedName>
</protein>
<comment type="similarity">
    <text evidence="2">Belongs to the 5'-nucleotidase family.</text>
</comment>
<dbReference type="OrthoDB" id="5469761at2"/>
<keyword evidence="1 2" id="KW-0732">Signal</keyword>
<accession>A0A1H6HS18</accession>
<dbReference type="PANTHER" id="PTHR11575">
    <property type="entry name" value="5'-NUCLEOTIDASE-RELATED"/>
    <property type="match status" value="1"/>
</dbReference>
<keyword evidence="2" id="KW-0378">Hydrolase</keyword>
<evidence type="ECO:0000313" key="5">
    <source>
        <dbReference type="EMBL" id="SEH38694.1"/>
    </source>
</evidence>
<feature type="domain" description="Calcineurin-like phosphoesterase" evidence="3">
    <location>
        <begin position="28"/>
        <end position="228"/>
    </location>
</feature>
<reference evidence="6" key="1">
    <citation type="submission" date="2016-10" db="EMBL/GenBank/DDBJ databases">
        <authorList>
            <person name="Varghese N."/>
            <person name="Submissions S."/>
        </authorList>
    </citation>
    <scope>NUCLEOTIDE SEQUENCE [LARGE SCALE GENOMIC DNA]</scope>
    <source>
        <strain evidence="6">DSM 13234</strain>
    </source>
</reference>
<dbReference type="RefSeq" id="WP_074768250.1">
    <property type="nucleotide sequence ID" value="NZ_FNWO01000007.1"/>
</dbReference>
<dbReference type="SUPFAM" id="SSF56300">
    <property type="entry name" value="Metallo-dependent phosphatases"/>
    <property type="match status" value="1"/>
</dbReference>
<evidence type="ECO:0000259" key="4">
    <source>
        <dbReference type="Pfam" id="PF02872"/>
    </source>
</evidence>
<dbReference type="InterPro" id="IPR029052">
    <property type="entry name" value="Metallo-depent_PP-like"/>
</dbReference>
<organism evidence="5 6">
    <name type="scientific">Magnetospirillum fulvum</name>
    <name type="common">Rhodospirillum fulvum</name>
    <dbReference type="NCBI Taxonomy" id="1082"/>
    <lineage>
        <taxon>Bacteria</taxon>
        <taxon>Pseudomonadati</taxon>
        <taxon>Pseudomonadota</taxon>
        <taxon>Alphaproteobacteria</taxon>
        <taxon>Rhodospirillales</taxon>
        <taxon>Rhodospirillaceae</taxon>
        <taxon>Magnetospirillum</taxon>
    </lineage>
</organism>
<keyword evidence="2" id="KW-0547">Nucleotide-binding</keyword>
<dbReference type="GO" id="GO:0009166">
    <property type="term" value="P:nucleotide catabolic process"/>
    <property type="evidence" value="ECO:0007669"/>
    <property type="project" value="InterPro"/>
</dbReference>
<dbReference type="Proteomes" id="UP000182983">
    <property type="component" value="Unassembled WGS sequence"/>
</dbReference>
<dbReference type="EMBL" id="FNWO01000007">
    <property type="protein sequence ID" value="SEH38694.1"/>
    <property type="molecule type" value="Genomic_DNA"/>
</dbReference>
<dbReference type="GO" id="GO:0016787">
    <property type="term" value="F:hydrolase activity"/>
    <property type="evidence" value="ECO:0007669"/>
    <property type="project" value="UniProtKB-KW"/>
</dbReference>
<evidence type="ECO:0000256" key="2">
    <source>
        <dbReference type="RuleBase" id="RU362119"/>
    </source>
</evidence>